<gene>
    <name evidence="5" type="ORF">SAMN02982922_5582</name>
</gene>
<accession>A0A1X7PWJ5</accession>
<dbReference type="PANTHER" id="PTHR33164:SF64">
    <property type="entry name" value="TRANSCRIPTIONAL REGULATOR SLYA"/>
    <property type="match status" value="1"/>
</dbReference>
<keyword evidence="6" id="KW-1185">Reference proteome</keyword>
<dbReference type="PROSITE" id="PS01117">
    <property type="entry name" value="HTH_MARR_1"/>
    <property type="match status" value="1"/>
</dbReference>
<evidence type="ECO:0000256" key="3">
    <source>
        <dbReference type="ARBA" id="ARBA00023163"/>
    </source>
</evidence>
<dbReference type="Pfam" id="PF01047">
    <property type="entry name" value="MarR"/>
    <property type="match status" value="1"/>
</dbReference>
<name>A0A1X7PWJ5_9HYPH</name>
<reference evidence="6" key="1">
    <citation type="submission" date="2017-04" db="EMBL/GenBank/DDBJ databases">
        <authorList>
            <person name="Varghese N."/>
            <person name="Submissions S."/>
        </authorList>
    </citation>
    <scope>NUCLEOTIDE SEQUENCE [LARGE SCALE GENOMIC DNA]</scope>
    <source>
        <strain evidence="6">B5P</strain>
    </source>
</reference>
<dbReference type="GO" id="GO:0003677">
    <property type="term" value="F:DNA binding"/>
    <property type="evidence" value="ECO:0007669"/>
    <property type="project" value="UniProtKB-KW"/>
</dbReference>
<dbReference type="InterPro" id="IPR000835">
    <property type="entry name" value="HTH_MarR-typ"/>
</dbReference>
<organism evidence="5 6">
    <name type="scientific">Mesorhizobium australicum</name>
    <dbReference type="NCBI Taxonomy" id="536018"/>
    <lineage>
        <taxon>Bacteria</taxon>
        <taxon>Pseudomonadati</taxon>
        <taxon>Pseudomonadota</taxon>
        <taxon>Alphaproteobacteria</taxon>
        <taxon>Hyphomicrobiales</taxon>
        <taxon>Phyllobacteriaceae</taxon>
        <taxon>Mesorhizobium</taxon>
    </lineage>
</organism>
<dbReference type="InterPro" id="IPR036390">
    <property type="entry name" value="WH_DNA-bd_sf"/>
</dbReference>
<evidence type="ECO:0000313" key="5">
    <source>
        <dbReference type="EMBL" id="SMH56656.1"/>
    </source>
</evidence>
<dbReference type="RefSeq" id="WP_085467153.1">
    <property type="nucleotide sequence ID" value="NZ_FXBL01000004.1"/>
</dbReference>
<evidence type="ECO:0000259" key="4">
    <source>
        <dbReference type="PROSITE" id="PS50995"/>
    </source>
</evidence>
<feature type="domain" description="HTH marR-type" evidence="4">
    <location>
        <begin position="7"/>
        <end position="141"/>
    </location>
</feature>
<evidence type="ECO:0000313" key="6">
    <source>
        <dbReference type="Proteomes" id="UP000193083"/>
    </source>
</evidence>
<sequence length="158" mass="17544">MALLQDPDSFGFLIADVSRLMRAEFDRRIGEAGIGVTPGEARALSNAFRAGVVRQTVLAERMGVEAMTLSTYLDRLEARGLVQRQPDPTDRRAKLIHLTDEAHVVLEKIQIIGASVRVDVATRISPSEWEQLNSALRHARDSLNQLRLEANKRESDAA</sequence>
<dbReference type="GO" id="GO:0006950">
    <property type="term" value="P:response to stress"/>
    <property type="evidence" value="ECO:0007669"/>
    <property type="project" value="TreeGrafter"/>
</dbReference>
<protein>
    <submittedName>
        <fullName evidence="5">DNA-binding transcriptional regulator, MarR family</fullName>
    </submittedName>
</protein>
<dbReference type="InterPro" id="IPR036388">
    <property type="entry name" value="WH-like_DNA-bd_sf"/>
</dbReference>
<dbReference type="AlphaFoldDB" id="A0A1X7PWJ5"/>
<dbReference type="InterPro" id="IPR039422">
    <property type="entry name" value="MarR/SlyA-like"/>
</dbReference>
<evidence type="ECO:0000256" key="1">
    <source>
        <dbReference type="ARBA" id="ARBA00023015"/>
    </source>
</evidence>
<dbReference type="GO" id="GO:0003700">
    <property type="term" value="F:DNA-binding transcription factor activity"/>
    <property type="evidence" value="ECO:0007669"/>
    <property type="project" value="InterPro"/>
</dbReference>
<keyword evidence="1" id="KW-0805">Transcription regulation</keyword>
<dbReference type="PROSITE" id="PS50995">
    <property type="entry name" value="HTH_MARR_2"/>
    <property type="match status" value="1"/>
</dbReference>
<keyword evidence="3" id="KW-0804">Transcription</keyword>
<dbReference type="InterPro" id="IPR023187">
    <property type="entry name" value="Tscrpt_reg_MarR-type_CS"/>
</dbReference>
<proteinExistence type="predicted"/>
<dbReference type="SUPFAM" id="SSF46785">
    <property type="entry name" value="Winged helix' DNA-binding domain"/>
    <property type="match status" value="1"/>
</dbReference>
<dbReference type="PRINTS" id="PR00598">
    <property type="entry name" value="HTHMARR"/>
</dbReference>
<dbReference type="Proteomes" id="UP000193083">
    <property type="component" value="Unassembled WGS sequence"/>
</dbReference>
<dbReference type="Gene3D" id="1.10.10.10">
    <property type="entry name" value="Winged helix-like DNA-binding domain superfamily/Winged helix DNA-binding domain"/>
    <property type="match status" value="1"/>
</dbReference>
<dbReference type="EMBL" id="FXBL01000004">
    <property type="protein sequence ID" value="SMH56656.1"/>
    <property type="molecule type" value="Genomic_DNA"/>
</dbReference>
<dbReference type="OrthoDB" id="582199at2"/>
<dbReference type="PANTHER" id="PTHR33164">
    <property type="entry name" value="TRANSCRIPTIONAL REGULATOR, MARR FAMILY"/>
    <property type="match status" value="1"/>
</dbReference>
<dbReference type="SMART" id="SM00347">
    <property type="entry name" value="HTH_MARR"/>
    <property type="match status" value="1"/>
</dbReference>
<keyword evidence="2 5" id="KW-0238">DNA-binding</keyword>
<evidence type="ECO:0000256" key="2">
    <source>
        <dbReference type="ARBA" id="ARBA00023125"/>
    </source>
</evidence>